<evidence type="ECO:0000313" key="3">
    <source>
        <dbReference type="EMBL" id="KAK4234774.1"/>
    </source>
</evidence>
<feature type="transmembrane region" description="Helical" evidence="1">
    <location>
        <begin position="67"/>
        <end position="87"/>
    </location>
</feature>
<dbReference type="AlphaFoldDB" id="A0AAN7C3M1"/>
<gene>
    <name evidence="3" type="ORF">C8A03DRAFT_37417</name>
</gene>
<proteinExistence type="predicted"/>
<comment type="caution">
    <text evidence="3">The sequence shown here is derived from an EMBL/GenBank/DDBJ whole genome shotgun (WGS) entry which is preliminary data.</text>
</comment>
<dbReference type="PANTHER" id="PTHR24148:SF64">
    <property type="entry name" value="HETEROKARYON INCOMPATIBILITY DOMAIN-CONTAINING PROTEIN"/>
    <property type="match status" value="1"/>
</dbReference>
<accession>A0AAN7C3M1</accession>
<dbReference type="InterPro" id="IPR052895">
    <property type="entry name" value="HetReg/Transcr_Mod"/>
</dbReference>
<sequence length="749" mass="84301">MPECSSTSQAPSEQTPLLNRDESARKYPSFRKIRRWAILALDALILVPFVPVKILRAGLANALLSPYYDGAGAITGCWFVVTFITIIPASLLGFFGPYVYVWIFCLVSYWTSLVLEFFYQSPKGRVIPRTIAAVVVVLGFWCFVDFRQQFTPAHLPPLSNEISSIRVLDIQPAGVRWQIKANLRTVSLEDNPIYEALTYEWGDSRRSHAIIVDGKRFKVTKNLWTALHNVRDTSETKTLWVDAICIDQTNPDEKSKQVPLMYLVYQRARGVLMSLGDHVPPRWVQQSDPSNRLDSWVIATADKYWETTQYWLMQLMLEEYWKRCWIVQEIGSALSIQIYAGRQPISWDSFIHLVQLYASKNPRSVVASRVLRFDTLRKALYHDGQTYILSHLLSTSQDSFCSVNLDKVLAFTGMAVDCGGACLPVNYTAGARPLYEVAILFQNSIKHRDPDAGVEMVHFAAHTRRMLSRRQSKVTREYPKPGLLYQPESWSYYWCGDDAVNFCLYAPEIMLLFPVMESLRAPFSAFKPTEIQTSVWLADEAEAKEAWVPDSQGNPPGIRILGAIVGEVQELGPTYTDYLRDPHVPQQWSARLSEKYPAQADQRRARGLNARLSALLGPAADFRLANVAPMPGQIQPGPQAAIESTQLFFGGDDIIMGLAPSNARVGDKLCQFWNSSAIAILRGRETDGGDPYEIVGRGAMLQIGEEVDWDVPINKTMFKPGTLGAVELRVDLDTLNHLSFDIVNLPGSL</sequence>
<dbReference type="EMBL" id="MU860329">
    <property type="protein sequence ID" value="KAK4234774.1"/>
    <property type="molecule type" value="Genomic_DNA"/>
</dbReference>
<dbReference type="PANTHER" id="PTHR24148">
    <property type="entry name" value="ANKYRIN REPEAT DOMAIN-CONTAINING PROTEIN 39 HOMOLOG-RELATED"/>
    <property type="match status" value="1"/>
</dbReference>
<feature type="transmembrane region" description="Helical" evidence="1">
    <location>
        <begin position="99"/>
        <end position="119"/>
    </location>
</feature>
<keyword evidence="1" id="KW-1133">Transmembrane helix</keyword>
<evidence type="ECO:0000256" key="1">
    <source>
        <dbReference type="SAM" id="Phobius"/>
    </source>
</evidence>
<feature type="transmembrane region" description="Helical" evidence="1">
    <location>
        <begin position="36"/>
        <end position="55"/>
    </location>
</feature>
<dbReference type="InterPro" id="IPR010730">
    <property type="entry name" value="HET"/>
</dbReference>
<protein>
    <submittedName>
        <fullName evidence="3">Heterokaryon incompatibility protein-domain-containing protein</fullName>
    </submittedName>
</protein>
<feature type="domain" description="Heterokaryon incompatibility" evidence="2">
    <location>
        <begin position="194"/>
        <end position="329"/>
    </location>
</feature>
<keyword evidence="1" id="KW-0472">Membrane</keyword>
<evidence type="ECO:0000313" key="4">
    <source>
        <dbReference type="Proteomes" id="UP001303760"/>
    </source>
</evidence>
<keyword evidence="1" id="KW-0812">Transmembrane</keyword>
<reference evidence="3" key="2">
    <citation type="submission" date="2023-05" db="EMBL/GenBank/DDBJ databases">
        <authorList>
            <consortium name="Lawrence Berkeley National Laboratory"/>
            <person name="Steindorff A."/>
            <person name="Hensen N."/>
            <person name="Bonometti L."/>
            <person name="Westerberg I."/>
            <person name="Brannstrom I.O."/>
            <person name="Guillou S."/>
            <person name="Cros-Aarteil S."/>
            <person name="Calhoun S."/>
            <person name="Haridas S."/>
            <person name="Kuo A."/>
            <person name="Mondo S."/>
            <person name="Pangilinan J."/>
            <person name="Riley R."/>
            <person name="Labutti K."/>
            <person name="Andreopoulos B."/>
            <person name="Lipzen A."/>
            <person name="Chen C."/>
            <person name="Yanf M."/>
            <person name="Daum C."/>
            <person name="Ng V."/>
            <person name="Clum A."/>
            <person name="Ohm R."/>
            <person name="Martin F."/>
            <person name="Silar P."/>
            <person name="Natvig D."/>
            <person name="Lalanne C."/>
            <person name="Gautier V."/>
            <person name="Ament-Velasquez S.L."/>
            <person name="Kruys A."/>
            <person name="Hutchinson M.I."/>
            <person name="Powell A.J."/>
            <person name="Barry K."/>
            <person name="Miller A.N."/>
            <person name="Grigoriev I.V."/>
            <person name="Debuchy R."/>
            <person name="Gladieux P."/>
            <person name="Thoren M.H."/>
            <person name="Johannesson H."/>
        </authorList>
    </citation>
    <scope>NUCLEOTIDE SEQUENCE</scope>
    <source>
        <strain evidence="3">CBS 532.94</strain>
    </source>
</reference>
<dbReference type="Pfam" id="PF06985">
    <property type="entry name" value="HET"/>
    <property type="match status" value="1"/>
</dbReference>
<dbReference type="Proteomes" id="UP001303760">
    <property type="component" value="Unassembled WGS sequence"/>
</dbReference>
<keyword evidence="4" id="KW-1185">Reference proteome</keyword>
<reference evidence="3" key="1">
    <citation type="journal article" date="2023" name="Mol. Phylogenet. Evol.">
        <title>Genome-scale phylogeny and comparative genomics of the fungal order Sordariales.</title>
        <authorList>
            <person name="Hensen N."/>
            <person name="Bonometti L."/>
            <person name="Westerberg I."/>
            <person name="Brannstrom I.O."/>
            <person name="Guillou S."/>
            <person name="Cros-Aarteil S."/>
            <person name="Calhoun S."/>
            <person name="Haridas S."/>
            <person name="Kuo A."/>
            <person name="Mondo S."/>
            <person name="Pangilinan J."/>
            <person name="Riley R."/>
            <person name="LaButti K."/>
            <person name="Andreopoulos B."/>
            <person name="Lipzen A."/>
            <person name="Chen C."/>
            <person name="Yan M."/>
            <person name="Daum C."/>
            <person name="Ng V."/>
            <person name="Clum A."/>
            <person name="Steindorff A."/>
            <person name="Ohm R.A."/>
            <person name="Martin F."/>
            <person name="Silar P."/>
            <person name="Natvig D.O."/>
            <person name="Lalanne C."/>
            <person name="Gautier V."/>
            <person name="Ament-Velasquez S.L."/>
            <person name="Kruys A."/>
            <person name="Hutchinson M.I."/>
            <person name="Powell A.J."/>
            <person name="Barry K."/>
            <person name="Miller A.N."/>
            <person name="Grigoriev I.V."/>
            <person name="Debuchy R."/>
            <person name="Gladieux P."/>
            <person name="Hiltunen Thoren M."/>
            <person name="Johannesson H."/>
        </authorList>
    </citation>
    <scope>NUCLEOTIDE SEQUENCE</scope>
    <source>
        <strain evidence="3">CBS 532.94</strain>
    </source>
</reference>
<evidence type="ECO:0000259" key="2">
    <source>
        <dbReference type="Pfam" id="PF06985"/>
    </source>
</evidence>
<name>A0AAN7C3M1_9PEZI</name>
<organism evidence="3 4">
    <name type="scientific">Achaetomium macrosporum</name>
    <dbReference type="NCBI Taxonomy" id="79813"/>
    <lineage>
        <taxon>Eukaryota</taxon>
        <taxon>Fungi</taxon>
        <taxon>Dikarya</taxon>
        <taxon>Ascomycota</taxon>
        <taxon>Pezizomycotina</taxon>
        <taxon>Sordariomycetes</taxon>
        <taxon>Sordariomycetidae</taxon>
        <taxon>Sordariales</taxon>
        <taxon>Chaetomiaceae</taxon>
        <taxon>Achaetomium</taxon>
    </lineage>
</organism>